<comment type="similarity">
    <text evidence="2">Belongs to the bacterial sugar transferase family.</text>
</comment>
<sequence length="216" mass="24659">MRSKAVAYESDLRARTESSPYTTTGYYPLFKRGFEVVFSIALLIFILPVLVLTAIAIRLESKGPVLYSQERVGLNGSRFHVFKLRSMRVDAEKNGPQWAAKNDPRVTRVGKFIRKTRIDEVPQLINVLRGDMSLIGPRPERHVFTEKFSREIPGFKQRLAVKPGLTGWAQVNGGYEATPEEKFQLDMYYIRSQSFALDMKILWRTVWVVLSGSGAR</sequence>
<dbReference type="Proteomes" id="UP000186795">
    <property type="component" value="Unassembled WGS sequence"/>
</dbReference>
<feature type="domain" description="Bacterial sugar transferase" evidence="8">
    <location>
        <begin position="31"/>
        <end position="210"/>
    </location>
</feature>
<evidence type="ECO:0000256" key="4">
    <source>
        <dbReference type="ARBA" id="ARBA00022692"/>
    </source>
</evidence>
<dbReference type="InterPro" id="IPR003362">
    <property type="entry name" value="Bact_transf"/>
</dbReference>
<keyword evidence="4 7" id="KW-0812">Transmembrane</keyword>
<dbReference type="EMBL" id="FTOD01000002">
    <property type="protein sequence ID" value="SIS51459.1"/>
    <property type="molecule type" value="Genomic_DNA"/>
</dbReference>
<keyword evidence="10" id="KW-1185">Reference proteome</keyword>
<evidence type="ECO:0000313" key="10">
    <source>
        <dbReference type="Proteomes" id="UP000186795"/>
    </source>
</evidence>
<dbReference type="Pfam" id="PF02397">
    <property type="entry name" value="Bac_transf"/>
    <property type="match status" value="1"/>
</dbReference>
<keyword evidence="6 7" id="KW-0472">Membrane</keyword>
<reference evidence="10" key="1">
    <citation type="submission" date="2017-01" db="EMBL/GenBank/DDBJ databases">
        <authorList>
            <person name="Varghese N."/>
            <person name="Submissions S."/>
        </authorList>
    </citation>
    <scope>NUCLEOTIDE SEQUENCE [LARGE SCALE GENOMIC DNA]</scope>
    <source>
        <strain evidence="10">DSM 45196</strain>
    </source>
</reference>
<dbReference type="AlphaFoldDB" id="A0A1N7JQ40"/>
<evidence type="ECO:0000256" key="2">
    <source>
        <dbReference type="ARBA" id="ARBA00006464"/>
    </source>
</evidence>
<name>A0A1N7JQ40_9BACL</name>
<keyword evidence="3 9" id="KW-0808">Transferase</keyword>
<feature type="transmembrane region" description="Helical" evidence="7">
    <location>
        <begin position="36"/>
        <end position="57"/>
    </location>
</feature>
<dbReference type="InterPro" id="IPR017475">
    <property type="entry name" value="EPS_sugar_tfrase"/>
</dbReference>
<evidence type="ECO:0000259" key="8">
    <source>
        <dbReference type="Pfam" id="PF02397"/>
    </source>
</evidence>
<evidence type="ECO:0000313" key="9">
    <source>
        <dbReference type="EMBL" id="SIS51459.1"/>
    </source>
</evidence>
<dbReference type="NCBIfam" id="TIGR03025">
    <property type="entry name" value="EPS_sugtrans"/>
    <property type="match status" value="1"/>
</dbReference>
<dbReference type="PANTHER" id="PTHR30576">
    <property type="entry name" value="COLANIC BIOSYNTHESIS UDP-GLUCOSE LIPID CARRIER TRANSFERASE"/>
    <property type="match status" value="1"/>
</dbReference>
<dbReference type="RefSeq" id="WP_009710411.1">
    <property type="nucleotide sequence ID" value="NZ_CP048103.1"/>
</dbReference>
<evidence type="ECO:0000256" key="5">
    <source>
        <dbReference type="ARBA" id="ARBA00022989"/>
    </source>
</evidence>
<proteinExistence type="inferred from homology"/>
<protein>
    <submittedName>
        <fullName evidence="9">Exopolysaccharide biosynthesis polyprenyl glycosylphosphotransferase</fullName>
    </submittedName>
</protein>
<comment type="subcellular location">
    <subcellularLocation>
        <location evidence="1">Membrane</location>
        <topology evidence="1">Multi-pass membrane protein</topology>
    </subcellularLocation>
</comment>
<dbReference type="PANTHER" id="PTHR30576:SF0">
    <property type="entry name" value="UNDECAPRENYL-PHOSPHATE N-ACETYLGALACTOSAMINYL 1-PHOSPHATE TRANSFERASE-RELATED"/>
    <property type="match status" value="1"/>
</dbReference>
<organism evidence="9 10">
    <name type="scientific">Kroppenstedtia eburnea</name>
    <dbReference type="NCBI Taxonomy" id="714067"/>
    <lineage>
        <taxon>Bacteria</taxon>
        <taxon>Bacillati</taxon>
        <taxon>Bacillota</taxon>
        <taxon>Bacilli</taxon>
        <taxon>Bacillales</taxon>
        <taxon>Thermoactinomycetaceae</taxon>
        <taxon>Kroppenstedtia</taxon>
    </lineage>
</organism>
<keyword evidence="5 7" id="KW-1133">Transmembrane helix</keyword>
<evidence type="ECO:0000256" key="7">
    <source>
        <dbReference type="SAM" id="Phobius"/>
    </source>
</evidence>
<evidence type="ECO:0000256" key="1">
    <source>
        <dbReference type="ARBA" id="ARBA00004141"/>
    </source>
</evidence>
<gene>
    <name evidence="9" type="ORF">SAMN05421790_102251</name>
</gene>
<dbReference type="GO" id="GO:0016020">
    <property type="term" value="C:membrane"/>
    <property type="evidence" value="ECO:0007669"/>
    <property type="project" value="UniProtKB-SubCell"/>
</dbReference>
<accession>A0A1N7JQ40</accession>
<dbReference type="OrthoDB" id="9808602at2"/>
<dbReference type="GO" id="GO:0016780">
    <property type="term" value="F:phosphotransferase activity, for other substituted phosphate groups"/>
    <property type="evidence" value="ECO:0007669"/>
    <property type="project" value="TreeGrafter"/>
</dbReference>
<evidence type="ECO:0000256" key="3">
    <source>
        <dbReference type="ARBA" id="ARBA00022679"/>
    </source>
</evidence>
<evidence type="ECO:0000256" key="6">
    <source>
        <dbReference type="ARBA" id="ARBA00023136"/>
    </source>
</evidence>